<dbReference type="InterPro" id="IPR016163">
    <property type="entry name" value="Ald_DH_C"/>
</dbReference>
<dbReference type="STRING" id="1314777.A0A164ZQ65"/>
<dbReference type="Proteomes" id="UP000076722">
    <property type="component" value="Unassembled WGS sequence"/>
</dbReference>
<dbReference type="PROSITE" id="PS00687">
    <property type="entry name" value="ALDEHYDE_DEHYDR_GLU"/>
    <property type="match status" value="1"/>
</dbReference>
<dbReference type="InterPro" id="IPR029510">
    <property type="entry name" value="Ald_DH_CS_GLU"/>
</dbReference>
<gene>
    <name evidence="6" type="ORF">SISNIDRAFT_449545</name>
</gene>
<dbReference type="InterPro" id="IPR016162">
    <property type="entry name" value="Ald_DH_N"/>
</dbReference>
<feature type="domain" description="Aldehyde dehydrogenase" evidence="5">
    <location>
        <begin position="62"/>
        <end position="526"/>
    </location>
</feature>
<evidence type="ECO:0000256" key="2">
    <source>
        <dbReference type="ARBA" id="ARBA00023002"/>
    </source>
</evidence>
<dbReference type="PANTHER" id="PTHR11699">
    <property type="entry name" value="ALDEHYDE DEHYDROGENASE-RELATED"/>
    <property type="match status" value="1"/>
</dbReference>
<keyword evidence="7" id="KW-1185">Reference proteome</keyword>
<evidence type="ECO:0000256" key="4">
    <source>
        <dbReference type="RuleBase" id="RU003345"/>
    </source>
</evidence>
<sequence>MVAVHGKATGKRKADSFRLSFDQALTNSSSRPRIMRRTAIAHIRSVYKPHFLRPPNAQKSSEEPETLQINNPADGTVVASVVSATQQDVVECISQAEQTFLSGVWSSAPAKHRSTVLSRLARSLEEQVPHIAEIESLQTGRTIREMKTQLGRLPEWLDYYSALIRTQTAFVAPTSGPIHNFVSRVPLGVVAQITPFNHPLLIAVKKIAPALAAGNSVIVKPSELAPISVLEFAEMAVEAGVPEGVLSVLPGFGSKIGEALVSDPRVKKVDITAGTATGKRIGSLVGANLSSFTAELGGKAPVVVFNDADIPSAVNGTAFASFVASGQTCVSGTRIIIQDEIYDQFVEQFLIKVASITRRIGNPMNPLSSMGTVISTRHLDRIHSMVSRTKGTVLVGGSPMQGPSPLDGFELSKGSFYPPTVISDVSLNDELWTEEVFGPVVVLQRFRSDNVGIQLANDCKYGLGASVWTSDIAKAHWASAAIQAGLVWVNTHHRNDPSSPWGGMKASGIGRENGVEALESYSQSKSTIINISSTEAMRKDDWFAESGGPARYG</sequence>
<comment type="similarity">
    <text evidence="1 4">Belongs to the aldehyde dehydrogenase family.</text>
</comment>
<dbReference type="FunFam" id="3.40.605.10:FF:000007">
    <property type="entry name" value="NAD/NADP-dependent betaine aldehyde dehydrogenase"/>
    <property type="match status" value="1"/>
</dbReference>
<evidence type="ECO:0000259" key="5">
    <source>
        <dbReference type="Pfam" id="PF00171"/>
    </source>
</evidence>
<dbReference type="FunFam" id="3.40.309.10:FF:000009">
    <property type="entry name" value="Aldehyde dehydrogenase A"/>
    <property type="match status" value="1"/>
</dbReference>
<organism evidence="6 7">
    <name type="scientific">Sistotremastrum niveocremeum HHB9708</name>
    <dbReference type="NCBI Taxonomy" id="1314777"/>
    <lineage>
        <taxon>Eukaryota</taxon>
        <taxon>Fungi</taxon>
        <taxon>Dikarya</taxon>
        <taxon>Basidiomycota</taxon>
        <taxon>Agaricomycotina</taxon>
        <taxon>Agaricomycetes</taxon>
        <taxon>Sistotremastrales</taxon>
        <taxon>Sistotremastraceae</taxon>
        <taxon>Sertulicium</taxon>
        <taxon>Sertulicium niveocremeum</taxon>
    </lineage>
</organism>
<protein>
    <submittedName>
        <fullName evidence="6">Aldehyde dehydrogenase</fullName>
    </submittedName>
</protein>
<dbReference type="Pfam" id="PF00171">
    <property type="entry name" value="Aldedh"/>
    <property type="match status" value="1"/>
</dbReference>
<evidence type="ECO:0000313" key="7">
    <source>
        <dbReference type="Proteomes" id="UP000076722"/>
    </source>
</evidence>
<dbReference type="SUPFAM" id="SSF53720">
    <property type="entry name" value="ALDH-like"/>
    <property type="match status" value="1"/>
</dbReference>
<accession>A0A164ZQ65</accession>
<dbReference type="EMBL" id="KV419396">
    <property type="protein sequence ID" value="KZS97941.1"/>
    <property type="molecule type" value="Genomic_DNA"/>
</dbReference>
<evidence type="ECO:0000256" key="3">
    <source>
        <dbReference type="PROSITE-ProRule" id="PRU10007"/>
    </source>
</evidence>
<reference evidence="6 7" key="1">
    <citation type="journal article" date="2016" name="Mol. Biol. Evol.">
        <title>Comparative Genomics of Early-Diverging Mushroom-Forming Fungi Provides Insights into the Origins of Lignocellulose Decay Capabilities.</title>
        <authorList>
            <person name="Nagy L.G."/>
            <person name="Riley R."/>
            <person name="Tritt A."/>
            <person name="Adam C."/>
            <person name="Daum C."/>
            <person name="Floudas D."/>
            <person name="Sun H."/>
            <person name="Yadav J.S."/>
            <person name="Pangilinan J."/>
            <person name="Larsson K.H."/>
            <person name="Matsuura K."/>
            <person name="Barry K."/>
            <person name="Labutti K."/>
            <person name="Kuo R."/>
            <person name="Ohm R.A."/>
            <person name="Bhattacharya S.S."/>
            <person name="Shirouzu T."/>
            <person name="Yoshinaga Y."/>
            <person name="Martin F.M."/>
            <person name="Grigoriev I.V."/>
            <person name="Hibbett D.S."/>
        </authorList>
    </citation>
    <scope>NUCLEOTIDE SEQUENCE [LARGE SCALE GENOMIC DNA]</scope>
    <source>
        <strain evidence="6 7">HHB9708</strain>
    </source>
</reference>
<dbReference type="Gene3D" id="3.40.309.10">
    <property type="entry name" value="Aldehyde Dehydrogenase, Chain A, domain 2"/>
    <property type="match status" value="1"/>
</dbReference>
<proteinExistence type="inferred from homology"/>
<evidence type="ECO:0000256" key="1">
    <source>
        <dbReference type="ARBA" id="ARBA00009986"/>
    </source>
</evidence>
<feature type="active site" evidence="3">
    <location>
        <position position="295"/>
    </location>
</feature>
<dbReference type="InterPro" id="IPR015590">
    <property type="entry name" value="Aldehyde_DH_dom"/>
</dbReference>
<dbReference type="AlphaFoldDB" id="A0A164ZQ65"/>
<dbReference type="InterPro" id="IPR016161">
    <property type="entry name" value="Ald_DH/histidinol_DH"/>
</dbReference>
<name>A0A164ZQ65_9AGAM</name>
<dbReference type="Gene3D" id="3.40.605.10">
    <property type="entry name" value="Aldehyde Dehydrogenase, Chain A, domain 1"/>
    <property type="match status" value="1"/>
</dbReference>
<dbReference type="GO" id="GO:0016620">
    <property type="term" value="F:oxidoreductase activity, acting on the aldehyde or oxo group of donors, NAD or NADP as acceptor"/>
    <property type="evidence" value="ECO:0007669"/>
    <property type="project" value="InterPro"/>
</dbReference>
<evidence type="ECO:0000313" key="6">
    <source>
        <dbReference type="EMBL" id="KZS97941.1"/>
    </source>
</evidence>
<keyword evidence="2 4" id="KW-0560">Oxidoreductase</keyword>
<dbReference type="OrthoDB" id="310895at2759"/>